<dbReference type="SUPFAM" id="SSF88946">
    <property type="entry name" value="Sigma2 domain of RNA polymerase sigma factors"/>
    <property type="match status" value="1"/>
</dbReference>
<dbReference type="PANTHER" id="PTHR43133">
    <property type="entry name" value="RNA POLYMERASE ECF-TYPE SIGMA FACTO"/>
    <property type="match status" value="1"/>
</dbReference>
<dbReference type="eggNOG" id="COG1595">
    <property type="taxonomic scope" value="Bacteria"/>
</dbReference>
<comment type="similarity">
    <text evidence="1">Belongs to the sigma-70 factor family. ECF subfamily.</text>
</comment>
<evidence type="ECO:0000259" key="6">
    <source>
        <dbReference type="Pfam" id="PF04542"/>
    </source>
</evidence>
<proteinExistence type="inferred from homology"/>
<dbReference type="SUPFAM" id="SSF88659">
    <property type="entry name" value="Sigma3 and sigma4 domains of RNA polymerase sigma factors"/>
    <property type="match status" value="1"/>
</dbReference>
<feature type="domain" description="RNA polymerase sigma factor 70 region 4 type 2" evidence="7">
    <location>
        <begin position="119"/>
        <end position="171"/>
    </location>
</feature>
<evidence type="ECO:0000313" key="8">
    <source>
        <dbReference type="EMBL" id="ACY13728.1"/>
    </source>
</evidence>
<dbReference type="Gene3D" id="1.10.1740.10">
    <property type="match status" value="1"/>
</dbReference>
<accession>D0LS31</accession>
<sequence>MMETNDADLLQRWRQGDRKAGKELFERYYDALERFFVNKVSTGIGDMVQETFRLCVEARDRIHEPNRFRSYLFSIAYNVLRGHYRSRSRHGTEVDWETVSLQDSFPGPNSMLIEREEQRLLLEALRNIPAPDQTLFELYYWESLKLDEIAVVLEVEPSKVKGRLHRARARLRKKIVELADSPEVLESTLADLDDWARECRGRLGRLSSVAS</sequence>
<reference evidence="8 9" key="1">
    <citation type="journal article" date="2010" name="Stand. Genomic Sci.">
        <title>Complete genome sequence of Haliangium ochraceum type strain (SMP-2).</title>
        <authorList>
            <consortium name="US DOE Joint Genome Institute (JGI-PGF)"/>
            <person name="Ivanova N."/>
            <person name="Daum C."/>
            <person name="Lang E."/>
            <person name="Abt B."/>
            <person name="Kopitz M."/>
            <person name="Saunders E."/>
            <person name="Lapidus A."/>
            <person name="Lucas S."/>
            <person name="Glavina Del Rio T."/>
            <person name="Nolan M."/>
            <person name="Tice H."/>
            <person name="Copeland A."/>
            <person name="Cheng J.F."/>
            <person name="Chen F."/>
            <person name="Bruce D."/>
            <person name="Goodwin L."/>
            <person name="Pitluck S."/>
            <person name="Mavromatis K."/>
            <person name="Pati A."/>
            <person name="Mikhailova N."/>
            <person name="Chen A."/>
            <person name="Palaniappan K."/>
            <person name="Land M."/>
            <person name="Hauser L."/>
            <person name="Chang Y.J."/>
            <person name="Jeffries C.D."/>
            <person name="Detter J.C."/>
            <person name="Brettin T."/>
            <person name="Rohde M."/>
            <person name="Goker M."/>
            <person name="Bristow J."/>
            <person name="Markowitz V."/>
            <person name="Eisen J.A."/>
            <person name="Hugenholtz P."/>
            <person name="Kyrpides N.C."/>
            <person name="Klenk H.P."/>
        </authorList>
    </citation>
    <scope>NUCLEOTIDE SEQUENCE [LARGE SCALE GENOMIC DNA]</scope>
    <source>
        <strain evidence="9">DSM 14365 / CIP 107738 / JCM 11303 / AJ 13395 / SMP-2</strain>
    </source>
</reference>
<dbReference type="KEGG" id="hoh:Hoch_1158"/>
<dbReference type="Pfam" id="PF08281">
    <property type="entry name" value="Sigma70_r4_2"/>
    <property type="match status" value="1"/>
</dbReference>
<dbReference type="GO" id="GO:0003677">
    <property type="term" value="F:DNA binding"/>
    <property type="evidence" value="ECO:0007669"/>
    <property type="project" value="UniProtKB-KW"/>
</dbReference>
<evidence type="ECO:0000256" key="3">
    <source>
        <dbReference type="ARBA" id="ARBA00023082"/>
    </source>
</evidence>
<keyword evidence="5" id="KW-0804">Transcription</keyword>
<feature type="domain" description="RNA polymerase sigma-70 region 2" evidence="6">
    <location>
        <begin position="24"/>
        <end position="89"/>
    </location>
</feature>
<dbReference type="STRING" id="502025.Hoch_1158"/>
<dbReference type="HOGENOM" id="CLU_047691_3_0_7"/>
<dbReference type="GO" id="GO:0006352">
    <property type="term" value="P:DNA-templated transcription initiation"/>
    <property type="evidence" value="ECO:0007669"/>
    <property type="project" value="InterPro"/>
</dbReference>
<dbReference type="RefSeq" id="WP_012826339.1">
    <property type="nucleotide sequence ID" value="NC_013440.1"/>
</dbReference>
<evidence type="ECO:0000313" key="9">
    <source>
        <dbReference type="Proteomes" id="UP000001880"/>
    </source>
</evidence>
<dbReference type="InterPro" id="IPR013249">
    <property type="entry name" value="RNA_pol_sigma70_r4_t2"/>
</dbReference>
<evidence type="ECO:0000256" key="5">
    <source>
        <dbReference type="ARBA" id="ARBA00023163"/>
    </source>
</evidence>
<evidence type="ECO:0000259" key="7">
    <source>
        <dbReference type="Pfam" id="PF08281"/>
    </source>
</evidence>
<dbReference type="EMBL" id="CP001804">
    <property type="protein sequence ID" value="ACY13728.1"/>
    <property type="molecule type" value="Genomic_DNA"/>
</dbReference>
<dbReference type="InterPro" id="IPR039425">
    <property type="entry name" value="RNA_pol_sigma-70-like"/>
</dbReference>
<dbReference type="InterPro" id="IPR014284">
    <property type="entry name" value="RNA_pol_sigma-70_dom"/>
</dbReference>
<dbReference type="InterPro" id="IPR036388">
    <property type="entry name" value="WH-like_DNA-bd_sf"/>
</dbReference>
<dbReference type="Pfam" id="PF04542">
    <property type="entry name" value="Sigma70_r2"/>
    <property type="match status" value="1"/>
</dbReference>
<dbReference type="Gene3D" id="1.10.10.10">
    <property type="entry name" value="Winged helix-like DNA-binding domain superfamily/Winged helix DNA-binding domain"/>
    <property type="match status" value="1"/>
</dbReference>
<dbReference type="InterPro" id="IPR013325">
    <property type="entry name" value="RNA_pol_sigma_r2"/>
</dbReference>
<gene>
    <name evidence="8" type="ordered locus">Hoch_1158</name>
</gene>
<evidence type="ECO:0000256" key="1">
    <source>
        <dbReference type="ARBA" id="ARBA00010641"/>
    </source>
</evidence>
<evidence type="ECO:0000256" key="2">
    <source>
        <dbReference type="ARBA" id="ARBA00023015"/>
    </source>
</evidence>
<dbReference type="PANTHER" id="PTHR43133:SF8">
    <property type="entry name" value="RNA POLYMERASE SIGMA FACTOR HI_1459-RELATED"/>
    <property type="match status" value="1"/>
</dbReference>
<dbReference type="NCBIfam" id="TIGR02937">
    <property type="entry name" value="sigma70-ECF"/>
    <property type="match status" value="1"/>
</dbReference>
<name>D0LS31_HALO1</name>
<keyword evidence="9" id="KW-1185">Reference proteome</keyword>
<organism evidence="8 9">
    <name type="scientific">Haliangium ochraceum (strain DSM 14365 / JCM 11303 / SMP-2)</name>
    <dbReference type="NCBI Taxonomy" id="502025"/>
    <lineage>
        <taxon>Bacteria</taxon>
        <taxon>Pseudomonadati</taxon>
        <taxon>Myxococcota</taxon>
        <taxon>Polyangia</taxon>
        <taxon>Haliangiales</taxon>
        <taxon>Kofleriaceae</taxon>
        <taxon>Haliangium</taxon>
    </lineage>
</organism>
<dbReference type="AlphaFoldDB" id="D0LS31"/>
<keyword evidence="2" id="KW-0805">Transcription regulation</keyword>
<keyword evidence="3" id="KW-0731">Sigma factor</keyword>
<dbReference type="GO" id="GO:0016987">
    <property type="term" value="F:sigma factor activity"/>
    <property type="evidence" value="ECO:0007669"/>
    <property type="project" value="UniProtKB-KW"/>
</dbReference>
<keyword evidence="4" id="KW-0238">DNA-binding</keyword>
<dbReference type="InterPro" id="IPR007627">
    <property type="entry name" value="RNA_pol_sigma70_r2"/>
</dbReference>
<evidence type="ECO:0000256" key="4">
    <source>
        <dbReference type="ARBA" id="ARBA00023125"/>
    </source>
</evidence>
<protein>
    <submittedName>
        <fullName evidence="8">RNA polymerase, sigma-24 subunit, ECF subfamily</fullName>
    </submittedName>
</protein>
<dbReference type="InterPro" id="IPR013324">
    <property type="entry name" value="RNA_pol_sigma_r3/r4-like"/>
</dbReference>
<dbReference type="Proteomes" id="UP000001880">
    <property type="component" value="Chromosome"/>
</dbReference>